<feature type="transmembrane region" description="Helical" evidence="1">
    <location>
        <begin position="95"/>
        <end position="116"/>
    </location>
</feature>
<keyword evidence="1" id="KW-0472">Membrane</keyword>
<keyword evidence="1" id="KW-1133">Transmembrane helix</keyword>
<dbReference type="Proteomes" id="UP000182573">
    <property type="component" value="Unassembled WGS sequence"/>
</dbReference>
<name>A0A1H2S173_HALVA</name>
<accession>A0A1H2S173</accession>
<feature type="transmembrane region" description="Helical" evidence="1">
    <location>
        <begin position="241"/>
        <end position="266"/>
    </location>
</feature>
<evidence type="ECO:0000313" key="2">
    <source>
        <dbReference type="EMBL" id="SDW25220.1"/>
    </source>
</evidence>
<evidence type="ECO:0000313" key="3">
    <source>
        <dbReference type="Proteomes" id="UP000182573"/>
    </source>
</evidence>
<protein>
    <submittedName>
        <fullName evidence="2">Uncharacterized protein</fullName>
    </submittedName>
</protein>
<organism evidence="2 3">
    <name type="scientific">Haloarcula vallismortis</name>
    <name type="common">Halobacterium vallismortis</name>
    <dbReference type="NCBI Taxonomy" id="28442"/>
    <lineage>
        <taxon>Archaea</taxon>
        <taxon>Methanobacteriati</taxon>
        <taxon>Methanobacteriota</taxon>
        <taxon>Stenosarchaea group</taxon>
        <taxon>Halobacteria</taxon>
        <taxon>Halobacteriales</taxon>
        <taxon>Haloarculaceae</taxon>
        <taxon>Haloarcula</taxon>
    </lineage>
</organism>
<feature type="transmembrane region" description="Helical" evidence="1">
    <location>
        <begin position="214"/>
        <end position="235"/>
    </location>
</feature>
<gene>
    <name evidence="2" type="ORF">SAMN05443574_102136</name>
</gene>
<feature type="transmembrane region" description="Helical" evidence="1">
    <location>
        <begin position="128"/>
        <end position="150"/>
    </location>
</feature>
<evidence type="ECO:0000256" key="1">
    <source>
        <dbReference type="SAM" id="Phobius"/>
    </source>
</evidence>
<proteinExistence type="predicted"/>
<dbReference type="EMBL" id="FNOF01000002">
    <property type="protein sequence ID" value="SDW25220.1"/>
    <property type="molecule type" value="Genomic_DNA"/>
</dbReference>
<reference evidence="2 3" key="1">
    <citation type="submission" date="2016-10" db="EMBL/GenBank/DDBJ databases">
        <authorList>
            <person name="de Groot N.N."/>
        </authorList>
    </citation>
    <scope>NUCLEOTIDE SEQUENCE [LARGE SCALE GENOMIC DNA]</scope>
    <source>
        <strain evidence="2 3">DSM 3756</strain>
    </source>
</reference>
<sequence length="272" mass="30210">MTATLCLILAIGILLATTILVSNTVLMAHNSPVNTYDDLSFDNLPNNTTKATSELQSESNSTASSSQFGWTYGNPSNYLAQQVQFTVPLIGPIVALPYTFILAITILSAVFAARYLRYQSILLSNLQISLMLFLTVLIVYFMGMILIFNIHPNIYYYNSSGQAISQWGNAHPSFYTLLFLQGGILSFTTLIWSQPITIDGDEKKLDRHFNNWRSFGSWIGTLFGAIGLSAALAFINNVTDFGVVFIRHILVLFGTLVALCMGFVIYKLRKLE</sequence>
<feature type="transmembrane region" description="Helical" evidence="1">
    <location>
        <begin position="174"/>
        <end position="193"/>
    </location>
</feature>
<keyword evidence="1" id="KW-0812">Transmembrane</keyword>
<dbReference type="AlphaFoldDB" id="A0A1H2S173"/>